<gene>
    <name evidence="3" type="ORF">BDY17DRAFT_253645</name>
</gene>
<reference evidence="3" key="1">
    <citation type="journal article" date="2020" name="Stud. Mycol.">
        <title>101 Dothideomycetes genomes: a test case for predicting lifestyles and emergence of pathogens.</title>
        <authorList>
            <person name="Haridas S."/>
            <person name="Albert R."/>
            <person name="Binder M."/>
            <person name="Bloem J."/>
            <person name="Labutti K."/>
            <person name="Salamov A."/>
            <person name="Andreopoulos B."/>
            <person name="Baker S."/>
            <person name="Barry K."/>
            <person name="Bills G."/>
            <person name="Bluhm B."/>
            <person name="Cannon C."/>
            <person name="Castanera R."/>
            <person name="Culley D."/>
            <person name="Daum C."/>
            <person name="Ezra D."/>
            <person name="Gonzalez J."/>
            <person name="Henrissat B."/>
            <person name="Kuo A."/>
            <person name="Liang C."/>
            <person name="Lipzen A."/>
            <person name="Lutzoni F."/>
            <person name="Magnuson J."/>
            <person name="Mondo S."/>
            <person name="Nolan M."/>
            <person name="Ohm R."/>
            <person name="Pangilinan J."/>
            <person name="Park H.-J."/>
            <person name="Ramirez L."/>
            <person name="Alfaro M."/>
            <person name="Sun H."/>
            <person name="Tritt A."/>
            <person name="Yoshinaga Y."/>
            <person name="Zwiers L.-H."/>
            <person name="Turgeon B."/>
            <person name="Goodwin S."/>
            <person name="Spatafora J."/>
            <person name="Crous P."/>
            <person name="Grigoriev I."/>
        </authorList>
    </citation>
    <scope>NUCLEOTIDE SEQUENCE</scope>
    <source>
        <strain evidence="3">CBS 113389</strain>
    </source>
</reference>
<evidence type="ECO:0000256" key="1">
    <source>
        <dbReference type="SAM" id="MobiDB-lite"/>
    </source>
</evidence>
<dbReference type="AlphaFoldDB" id="A0A6A6PM05"/>
<dbReference type="PANTHER" id="PTHR39611">
    <property type="entry name" value="HYDROXYPROLINE-RICH GLYCOPROTEIN DZ-HRGP-RELATED"/>
    <property type="match status" value="1"/>
</dbReference>
<evidence type="ECO:0000313" key="4">
    <source>
        <dbReference type="Proteomes" id="UP000799767"/>
    </source>
</evidence>
<dbReference type="InterPro" id="IPR055936">
    <property type="entry name" value="DUF7514"/>
</dbReference>
<dbReference type="Proteomes" id="UP000799767">
    <property type="component" value="Unassembled WGS sequence"/>
</dbReference>
<dbReference type="EMBL" id="MU001638">
    <property type="protein sequence ID" value="KAF2481110.1"/>
    <property type="molecule type" value="Genomic_DNA"/>
</dbReference>
<dbReference type="RefSeq" id="XP_033587680.1">
    <property type="nucleotide sequence ID" value="XM_033731362.1"/>
</dbReference>
<accession>A0A6A6PM05</accession>
<feature type="region of interest" description="Disordered" evidence="1">
    <location>
        <begin position="1"/>
        <end position="23"/>
    </location>
</feature>
<evidence type="ECO:0000259" key="2">
    <source>
        <dbReference type="Pfam" id="PF24355"/>
    </source>
</evidence>
<feature type="region of interest" description="Disordered" evidence="1">
    <location>
        <begin position="227"/>
        <end position="276"/>
    </location>
</feature>
<feature type="domain" description="DUF7514" evidence="2">
    <location>
        <begin position="39"/>
        <end position="199"/>
    </location>
</feature>
<dbReference type="GeneID" id="54472364"/>
<proteinExistence type="predicted"/>
<evidence type="ECO:0000313" key="3">
    <source>
        <dbReference type="EMBL" id="KAF2481110.1"/>
    </source>
</evidence>
<keyword evidence="4" id="KW-1185">Reference proteome</keyword>
<dbReference type="PANTHER" id="PTHR39611:SF2">
    <property type="entry name" value="HYDROXYPROLINE-RICH GLYCOPROTEIN DZ-HRGP"/>
    <property type="match status" value="1"/>
</dbReference>
<feature type="compositionally biased region" description="Polar residues" evidence="1">
    <location>
        <begin position="7"/>
        <end position="22"/>
    </location>
</feature>
<organism evidence="3 4">
    <name type="scientific">Neohortaea acidophila</name>
    <dbReference type="NCBI Taxonomy" id="245834"/>
    <lineage>
        <taxon>Eukaryota</taxon>
        <taxon>Fungi</taxon>
        <taxon>Dikarya</taxon>
        <taxon>Ascomycota</taxon>
        <taxon>Pezizomycotina</taxon>
        <taxon>Dothideomycetes</taxon>
        <taxon>Dothideomycetidae</taxon>
        <taxon>Mycosphaerellales</taxon>
        <taxon>Teratosphaeriaceae</taxon>
        <taxon>Neohortaea</taxon>
    </lineage>
</organism>
<name>A0A6A6PM05_9PEZI</name>
<dbReference type="OrthoDB" id="5420895at2759"/>
<protein>
    <recommendedName>
        <fullName evidence="2">DUF7514 domain-containing protein</fullName>
    </recommendedName>
</protein>
<dbReference type="Pfam" id="PF24355">
    <property type="entry name" value="DUF7514"/>
    <property type="match status" value="1"/>
</dbReference>
<feature type="non-terminal residue" evidence="3">
    <location>
        <position position="276"/>
    </location>
</feature>
<sequence length="276" mass="31953">MNDNDKTAATQPALNTPSNNAETHLDFSVEEREAYEYWGYLFKPDKTGTDKLKNLLRGLKDLMRVHYEPSDCNDLTPIQLAHFYRELDGNYDQLFLGTPSESIAFIYKSLGCLHSLQPLPQSTAFTNPTVPALKTEGWIMWQTIQILLGPEEHSGFLREAVQKWNITDPSTGEFFPKLLPRQCFPLEPDKHMVAWYHGVSERLRKEAEEEEQQRHVEAEQAEVRRIQYRKRREDADDNESVDSRGPAMAYFRNPLYRQDGRPTIVQRGGKRPQLSP</sequence>